<feature type="region of interest" description="Disordered" evidence="3">
    <location>
        <begin position="1"/>
        <end position="23"/>
    </location>
</feature>
<feature type="domain" description="Bromo" evidence="5">
    <location>
        <begin position="240"/>
        <end position="294"/>
    </location>
</feature>
<organism evidence="6 7">
    <name type="scientific">Dovyalis caffra</name>
    <dbReference type="NCBI Taxonomy" id="77055"/>
    <lineage>
        <taxon>Eukaryota</taxon>
        <taxon>Viridiplantae</taxon>
        <taxon>Streptophyta</taxon>
        <taxon>Embryophyta</taxon>
        <taxon>Tracheophyta</taxon>
        <taxon>Spermatophyta</taxon>
        <taxon>Magnoliopsida</taxon>
        <taxon>eudicotyledons</taxon>
        <taxon>Gunneridae</taxon>
        <taxon>Pentapetalae</taxon>
        <taxon>rosids</taxon>
        <taxon>fabids</taxon>
        <taxon>Malpighiales</taxon>
        <taxon>Salicaceae</taxon>
        <taxon>Flacourtieae</taxon>
        <taxon>Dovyalis</taxon>
    </lineage>
</organism>
<dbReference type="SMART" id="SM00297">
    <property type="entry name" value="BROMO"/>
    <property type="match status" value="1"/>
</dbReference>
<feature type="region of interest" description="Disordered" evidence="3">
    <location>
        <begin position="69"/>
        <end position="149"/>
    </location>
</feature>
<accession>A0AAV1SWV6</accession>
<evidence type="ECO:0000256" key="2">
    <source>
        <dbReference type="PROSITE-ProRule" id="PRU00035"/>
    </source>
</evidence>
<dbReference type="PRINTS" id="PR00503">
    <property type="entry name" value="BROMODOMAIN"/>
</dbReference>
<dbReference type="SUPFAM" id="SSF47370">
    <property type="entry name" value="Bromodomain"/>
    <property type="match status" value="1"/>
</dbReference>
<dbReference type="PROSITE" id="PS50014">
    <property type="entry name" value="BROMODOMAIN_2"/>
    <property type="match status" value="1"/>
</dbReference>
<reference evidence="6 7" key="1">
    <citation type="submission" date="2024-01" db="EMBL/GenBank/DDBJ databases">
        <authorList>
            <person name="Waweru B."/>
        </authorList>
    </citation>
    <scope>NUCLEOTIDE SEQUENCE [LARGE SCALE GENOMIC DNA]</scope>
</reference>
<dbReference type="PANTHER" id="PTHR47809:SF2">
    <property type="entry name" value="DNA-BINDING BROMODOMAIN-CONTAINING PROTEIN"/>
    <property type="match status" value="1"/>
</dbReference>
<evidence type="ECO:0000313" key="6">
    <source>
        <dbReference type="EMBL" id="CAK7357119.1"/>
    </source>
</evidence>
<keyword evidence="4" id="KW-1133">Transmembrane helix</keyword>
<evidence type="ECO:0000256" key="3">
    <source>
        <dbReference type="SAM" id="MobiDB-lite"/>
    </source>
</evidence>
<gene>
    <name evidence="6" type="ORF">DCAF_LOCUS27403</name>
</gene>
<keyword evidence="7" id="KW-1185">Reference proteome</keyword>
<evidence type="ECO:0000256" key="1">
    <source>
        <dbReference type="ARBA" id="ARBA00023117"/>
    </source>
</evidence>
<evidence type="ECO:0000256" key="4">
    <source>
        <dbReference type="SAM" id="Phobius"/>
    </source>
</evidence>
<feature type="compositionally biased region" description="Basic residues" evidence="3">
    <location>
        <begin position="103"/>
        <end position="116"/>
    </location>
</feature>
<dbReference type="InterPro" id="IPR036427">
    <property type="entry name" value="Bromodomain-like_sf"/>
</dbReference>
<keyword evidence="4" id="KW-0472">Membrane</keyword>
<feature type="transmembrane region" description="Helical" evidence="4">
    <location>
        <begin position="328"/>
        <end position="352"/>
    </location>
</feature>
<feature type="compositionally biased region" description="Low complexity" evidence="3">
    <location>
        <begin position="69"/>
        <end position="85"/>
    </location>
</feature>
<protein>
    <recommendedName>
        <fullName evidence="5">Bromo domain-containing protein</fullName>
    </recommendedName>
</protein>
<dbReference type="EMBL" id="CAWUPB010001197">
    <property type="protein sequence ID" value="CAK7357119.1"/>
    <property type="molecule type" value="Genomic_DNA"/>
</dbReference>
<keyword evidence="1 2" id="KW-0103">Bromodomain</keyword>
<dbReference type="InterPro" id="IPR001487">
    <property type="entry name" value="Bromodomain"/>
</dbReference>
<dbReference type="Gene3D" id="1.20.920.10">
    <property type="entry name" value="Bromodomain-like"/>
    <property type="match status" value="1"/>
</dbReference>
<name>A0AAV1SWV6_9ROSI</name>
<evidence type="ECO:0000313" key="7">
    <source>
        <dbReference type="Proteomes" id="UP001314170"/>
    </source>
</evidence>
<sequence>MARKKKRANRKITKEKPSVVDSNEQAFLNFVDQNAKQNSECNEVVDQNAGQNSRFDEFSVGKFIEIDSGSESSSSAASSSGNDGSFHVDSGDEPAFDGEVQKSVKKRGRPPKKGKALNKAVGVQDKSSKVLRSSSRKGKHTDMPPQGPTYNKEELKSCFATLGNVSKLIVLLVSIVGFVFKVIKKILEMNEAKSFNSPVDPVSLGIHVTGGLGYCLWLQFHAEVRVLDVVALHCGYSVCVQDYFDVVDTPMDFGTIFTNLQNGVKYLNAEDVYKDVQYIWQNCLKYNKKGDYIVYLMKRVKKKFMKYWMAAGLKNEILMKTSGTSFKVLHCSILLLVIFITLLNVASAPFIAVPTAYNG</sequence>
<feature type="compositionally biased region" description="Basic residues" evidence="3">
    <location>
        <begin position="1"/>
        <end position="11"/>
    </location>
</feature>
<proteinExistence type="predicted"/>
<dbReference type="AlphaFoldDB" id="A0AAV1SWV6"/>
<dbReference type="Pfam" id="PF00439">
    <property type="entry name" value="Bromodomain"/>
    <property type="match status" value="1"/>
</dbReference>
<keyword evidence="4" id="KW-0812">Transmembrane</keyword>
<comment type="caution">
    <text evidence="6">The sequence shown here is derived from an EMBL/GenBank/DDBJ whole genome shotgun (WGS) entry which is preliminary data.</text>
</comment>
<dbReference type="PANTHER" id="PTHR47809">
    <property type="entry name" value="DNA-BINDING BROMODOMAIN-CONTAINING PROTEIN"/>
    <property type="match status" value="1"/>
</dbReference>
<evidence type="ECO:0000259" key="5">
    <source>
        <dbReference type="PROSITE" id="PS50014"/>
    </source>
</evidence>
<dbReference type="Proteomes" id="UP001314170">
    <property type="component" value="Unassembled WGS sequence"/>
</dbReference>